<evidence type="ECO:0000256" key="2">
    <source>
        <dbReference type="ARBA" id="ARBA00022771"/>
    </source>
</evidence>
<evidence type="ECO:0000256" key="5">
    <source>
        <dbReference type="SAM" id="MobiDB-lite"/>
    </source>
</evidence>
<proteinExistence type="predicted"/>
<evidence type="ECO:0000259" key="7">
    <source>
        <dbReference type="PROSITE" id="PS50199"/>
    </source>
</evidence>
<feature type="region of interest" description="Disordered" evidence="5">
    <location>
        <begin position="869"/>
        <end position="959"/>
    </location>
</feature>
<dbReference type="SMART" id="SM00547">
    <property type="entry name" value="ZnF_RBZ"/>
    <property type="match status" value="2"/>
</dbReference>
<feature type="compositionally biased region" description="Basic and acidic residues" evidence="5">
    <location>
        <begin position="948"/>
        <end position="959"/>
    </location>
</feature>
<protein>
    <recommendedName>
        <fullName evidence="7">RanBP2-type domain-containing protein</fullName>
    </recommendedName>
</protein>
<dbReference type="PROSITE" id="PS50199">
    <property type="entry name" value="ZF_RANBP2_2"/>
    <property type="match status" value="1"/>
</dbReference>
<keyword evidence="2 4" id="KW-0863">Zinc-finger</keyword>
<feature type="domain" description="RanBP2-type" evidence="7">
    <location>
        <begin position="536"/>
        <end position="565"/>
    </location>
</feature>
<dbReference type="GO" id="GO:0003729">
    <property type="term" value="F:mRNA binding"/>
    <property type="evidence" value="ECO:0007669"/>
    <property type="project" value="TreeGrafter"/>
</dbReference>
<dbReference type="GO" id="GO:0005737">
    <property type="term" value="C:cytoplasm"/>
    <property type="evidence" value="ECO:0007669"/>
    <property type="project" value="TreeGrafter"/>
</dbReference>
<accession>A0A8X8CRN3</accession>
<dbReference type="OrthoDB" id="448399at2759"/>
<feature type="compositionally biased region" description="Acidic residues" evidence="5">
    <location>
        <begin position="739"/>
        <end position="749"/>
    </location>
</feature>
<name>A0A8X8CRN3_POPTO</name>
<feature type="transmembrane region" description="Helical" evidence="6">
    <location>
        <begin position="444"/>
        <end position="464"/>
    </location>
</feature>
<reference evidence="8" key="1">
    <citation type="journal article" date="2020" name="bioRxiv">
        <title>Hybrid origin of Populus tomentosa Carr. identified through genome sequencing and phylogenomic analysis.</title>
        <authorList>
            <person name="An X."/>
            <person name="Gao K."/>
            <person name="Chen Z."/>
            <person name="Li J."/>
            <person name="Yang X."/>
            <person name="Yang X."/>
            <person name="Zhou J."/>
            <person name="Guo T."/>
            <person name="Zhao T."/>
            <person name="Huang S."/>
            <person name="Miao D."/>
            <person name="Khan W.U."/>
            <person name="Rao P."/>
            <person name="Ye M."/>
            <person name="Lei B."/>
            <person name="Liao W."/>
            <person name="Wang J."/>
            <person name="Ji L."/>
            <person name="Li Y."/>
            <person name="Guo B."/>
            <person name="Mustafa N.S."/>
            <person name="Li S."/>
            <person name="Yun Q."/>
            <person name="Keller S.R."/>
            <person name="Mao J."/>
            <person name="Zhang R."/>
            <person name="Strauss S.H."/>
        </authorList>
    </citation>
    <scope>NUCLEOTIDE SEQUENCE</scope>
    <source>
        <strain evidence="8">GM15</strain>
        <tissue evidence="8">Leaf</tissue>
    </source>
</reference>
<feature type="compositionally biased region" description="Polar residues" evidence="5">
    <location>
        <begin position="630"/>
        <end position="643"/>
    </location>
</feature>
<feature type="compositionally biased region" description="Acidic residues" evidence="5">
    <location>
        <begin position="785"/>
        <end position="799"/>
    </location>
</feature>
<evidence type="ECO:0000256" key="1">
    <source>
        <dbReference type="ARBA" id="ARBA00022723"/>
    </source>
</evidence>
<feature type="compositionally biased region" description="Basic and acidic residues" evidence="5">
    <location>
        <begin position="650"/>
        <end position="667"/>
    </location>
</feature>
<sequence length="959" mass="108270">MAKTPISLLLLRRLTLTTQNPKTPPLSLLLFNSLYLKPYSTTTTAKPLTEQPKPNSLSGRKSFVFDQIDATERERAEKFKTLQKIRAWRQSKDTPQEQQQEAVAAQNPELDGTQKTEMIDSQNEKLESGLRDNGDSNVDFEESGLIELKRKEVELVHPWPEWIELMERLVQQHYFDPSRKVADNMVESLGPAVSGIGNESDGDGVGIDFNNFRAVQTACINFGKDRFDIFSSSKNEWEKMVEIDFVNCKIETTATLSFGKDQLDIMSLVGRFHIVVIIVANLVAEMKLLSRQDIQILVGYGCPIVNKKVVFSSKLLRKHVHLDEGDVCSNCRLRSSCESGYLLTNKEDEARTIDLMRVLLAYGFESINGSVANRFLLKQKPVRTVVRKLLHEVSKLSAVPIDPNLPPPVIKRPPTKVKRPPTPRKRVGRDGMDMKKGDWLCPKYVPLYEFMTCSWAVGYFLLLMKGCQIPNLGMHIGNLMGILGISVITCGSFARKILSVLLLRMCLYSPRCDFMNFAKNAVCLQCDAKQPKRQLLPGEWECPECNFLNYRRNMACFHCDCKRPPDAFMENKMEERQHGSRTRSEKIVSHPEVSSACNFDFDDNESDGADVAAFEYADSAAVVEDLPQGIQAQEGNSGQNTDDFSGPRRISREYSVPERDGFGRGFDDFDDEDDIDSYELDTQNDKPARKASRNNFSDQGISDLEGDGGSDYNLGIRLRTSPSVKPSRPKHHRRAFSGSDDELDIDSDEERSVHPKWKSSHVADIRNKNRGGVPTGPSKGLSFGSDEELELDSDEDDDFGSSHRRQGRKGSARRNFERNSDLDDASFSGSESDNNHRRSWRNRTGCNKLESGRRGNHFRGLDHDFVRDNGMRSKGKMGDRRKSWGDDFGRSSPGAHGKNRVFQGTDCSGWKMNDAGGDSRNFNGPKQEGFRKRQGEGSIEYNTSMDPGEFRNSRRVIER</sequence>
<feature type="compositionally biased region" description="Basic residues" evidence="5">
    <location>
        <begin position="413"/>
        <end position="427"/>
    </location>
</feature>
<keyword evidence="6" id="KW-1133">Transmembrane helix</keyword>
<organism evidence="8 9">
    <name type="scientific">Populus tomentosa</name>
    <name type="common">Chinese white poplar</name>
    <dbReference type="NCBI Taxonomy" id="118781"/>
    <lineage>
        <taxon>Eukaryota</taxon>
        <taxon>Viridiplantae</taxon>
        <taxon>Streptophyta</taxon>
        <taxon>Embryophyta</taxon>
        <taxon>Tracheophyta</taxon>
        <taxon>Spermatophyta</taxon>
        <taxon>Magnoliopsida</taxon>
        <taxon>eudicotyledons</taxon>
        <taxon>Gunneridae</taxon>
        <taxon>Pentapetalae</taxon>
        <taxon>rosids</taxon>
        <taxon>fabids</taxon>
        <taxon>Malpighiales</taxon>
        <taxon>Salicaceae</taxon>
        <taxon>Saliceae</taxon>
        <taxon>Populus</taxon>
    </lineage>
</organism>
<keyword evidence="6" id="KW-0472">Membrane</keyword>
<feature type="compositionally biased region" description="Acidic residues" evidence="5">
    <location>
        <begin position="668"/>
        <end position="679"/>
    </location>
</feature>
<feature type="compositionally biased region" description="Basic and acidic residues" evidence="5">
    <location>
        <begin position="869"/>
        <end position="889"/>
    </location>
</feature>
<evidence type="ECO:0000256" key="4">
    <source>
        <dbReference type="PROSITE-ProRule" id="PRU00322"/>
    </source>
</evidence>
<dbReference type="PANTHER" id="PTHR23111:SF29">
    <property type="entry name" value="OS07G0404300 PROTEIN"/>
    <property type="match status" value="1"/>
</dbReference>
<evidence type="ECO:0000313" key="8">
    <source>
        <dbReference type="EMBL" id="KAG6773226.1"/>
    </source>
</evidence>
<dbReference type="Proteomes" id="UP000886885">
    <property type="component" value="Chromosome 5D"/>
</dbReference>
<evidence type="ECO:0000256" key="6">
    <source>
        <dbReference type="SAM" id="Phobius"/>
    </source>
</evidence>
<dbReference type="GO" id="GO:0008270">
    <property type="term" value="F:zinc ion binding"/>
    <property type="evidence" value="ECO:0007669"/>
    <property type="project" value="UniProtKB-KW"/>
</dbReference>
<dbReference type="Pfam" id="PF00641">
    <property type="entry name" value="Zn_ribbon_RanBP"/>
    <property type="match status" value="1"/>
</dbReference>
<dbReference type="EMBL" id="JAAWWB010000010">
    <property type="protein sequence ID" value="KAG6773226.1"/>
    <property type="molecule type" value="Genomic_DNA"/>
</dbReference>
<dbReference type="AlphaFoldDB" id="A0A8X8CRN3"/>
<dbReference type="PROSITE" id="PS01358">
    <property type="entry name" value="ZF_RANBP2_1"/>
    <property type="match status" value="1"/>
</dbReference>
<comment type="caution">
    <text evidence="8">The sequence shown here is derived from an EMBL/GenBank/DDBJ whole genome shotgun (WGS) entry which is preliminary data.</text>
</comment>
<feature type="transmembrane region" description="Helical" evidence="6">
    <location>
        <begin position="476"/>
        <end position="494"/>
    </location>
</feature>
<feature type="region of interest" description="Disordered" evidence="5">
    <location>
        <begin position="409"/>
        <end position="429"/>
    </location>
</feature>
<keyword evidence="6" id="KW-0812">Transmembrane</keyword>
<gene>
    <name evidence="8" type="ORF">POTOM_020487</name>
</gene>
<keyword evidence="1" id="KW-0479">Metal-binding</keyword>
<feature type="compositionally biased region" description="Basic residues" evidence="5">
    <location>
        <begin position="802"/>
        <end position="812"/>
    </location>
</feature>
<dbReference type="InterPro" id="IPR001876">
    <property type="entry name" value="Znf_RanBP2"/>
</dbReference>
<keyword evidence="9" id="KW-1185">Reference proteome</keyword>
<keyword evidence="3" id="KW-0862">Zinc</keyword>
<evidence type="ECO:0000256" key="3">
    <source>
        <dbReference type="ARBA" id="ARBA00022833"/>
    </source>
</evidence>
<dbReference type="PANTHER" id="PTHR23111">
    <property type="entry name" value="ZINC FINGER PROTEIN"/>
    <property type="match status" value="1"/>
</dbReference>
<feature type="region of interest" description="Disordered" evidence="5">
    <location>
        <begin position="630"/>
        <end position="857"/>
    </location>
</feature>
<evidence type="ECO:0000313" key="9">
    <source>
        <dbReference type="Proteomes" id="UP000886885"/>
    </source>
</evidence>